<dbReference type="InterPro" id="IPR006311">
    <property type="entry name" value="TAT_signal"/>
</dbReference>
<dbReference type="Pfam" id="PF08031">
    <property type="entry name" value="BBE"/>
    <property type="match status" value="1"/>
</dbReference>
<comment type="caution">
    <text evidence="7">The sequence shown here is derived from an EMBL/GenBank/DDBJ whole genome shotgun (WGS) entry which is preliminary data.</text>
</comment>
<feature type="domain" description="FAD-binding PCMH-type" evidence="6">
    <location>
        <begin position="59"/>
        <end position="239"/>
    </location>
</feature>
<keyword evidence="8" id="KW-1185">Reference proteome</keyword>
<dbReference type="AlphaFoldDB" id="A0A4R5AA65"/>
<dbReference type="InterPro" id="IPR006094">
    <property type="entry name" value="Oxid_FAD_bind_N"/>
</dbReference>
<evidence type="ECO:0000256" key="4">
    <source>
        <dbReference type="ARBA" id="ARBA00022827"/>
    </source>
</evidence>
<dbReference type="PANTHER" id="PTHR42973:SF39">
    <property type="entry name" value="FAD-BINDING PCMH-TYPE DOMAIN-CONTAINING PROTEIN"/>
    <property type="match status" value="1"/>
</dbReference>
<protein>
    <submittedName>
        <fullName evidence="7">FAD-binding protein</fullName>
    </submittedName>
</protein>
<dbReference type="InterPro" id="IPR036318">
    <property type="entry name" value="FAD-bd_PCMH-like_sf"/>
</dbReference>
<dbReference type="PROSITE" id="PS51318">
    <property type="entry name" value="TAT"/>
    <property type="match status" value="1"/>
</dbReference>
<dbReference type="OrthoDB" id="545125at2"/>
<dbReference type="Proteomes" id="UP000294513">
    <property type="component" value="Unassembled WGS sequence"/>
</dbReference>
<keyword evidence="3" id="KW-0285">Flavoprotein</keyword>
<keyword evidence="5" id="KW-0560">Oxidoreductase</keyword>
<dbReference type="Gene3D" id="3.30.465.10">
    <property type="match status" value="1"/>
</dbReference>
<accession>A0A4R5AA65</accession>
<evidence type="ECO:0000259" key="6">
    <source>
        <dbReference type="PROSITE" id="PS51387"/>
    </source>
</evidence>
<evidence type="ECO:0000256" key="3">
    <source>
        <dbReference type="ARBA" id="ARBA00022630"/>
    </source>
</evidence>
<evidence type="ECO:0000256" key="1">
    <source>
        <dbReference type="ARBA" id="ARBA00001974"/>
    </source>
</evidence>
<comment type="similarity">
    <text evidence="2">Belongs to the oxygen-dependent FAD-linked oxidoreductase family.</text>
</comment>
<name>A0A4R5AA65_9ACTN</name>
<gene>
    <name evidence="7" type="ORF">E1298_37805</name>
</gene>
<dbReference type="GO" id="GO:0071949">
    <property type="term" value="F:FAD binding"/>
    <property type="evidence" value="ECO:0007669"/>
    <property type="project" value="InterPro"/>
</dbReference>
<dbReference type="InterPro" id="IPR016169">
    <property type="entry name" value="FAD-bd_PCMH_sub2"/>
</dbReference>
<dbReference type="InterPro" id="IPR012951">
    <property type="entry name" value="BBE"/>
</dbReference>
<dbReference type="InterPro" id="IPR016166">
    <property type="entry name" value="FAD-bd_PCMH"/>
</dbReference>
<keyword evidence="4" id="KW-0274">FAD</keyword>
<reference evidence="7 8" key="1">
    <citation type="submission" date="2019-03" db="EMBL/GenBank/DDBJ databases">
        <title>Draft genome sequences of novel Actinobacteria.</title>
        <authorList>
            <person name="Sahin N."/>
            <person name="Ay H."/>
            <person name="Saygin H."/>
        </authorList>
    </citation>
    <scope>NUCLEOTIDE SEQUENCE [LARGE SCALE GENOMIC DNA]</scope>
    <source>
        <strain evidence="7 8">H3C3</strain>
    </source>
</reference>
<dbReference type="PROSITE" id="PS51387">
    <property type="entry name" value="FAD_PCMH"/>
    <property type="match status" value="1"/>
</dbReference>
<dbReference type="Pfam" id="PF01565">
    <property type="entry name" value="FAD_binding_4"/>
    <property type="match status" value="1"/>
</dbReference>
<sequence length="533" mass="57001">MQHSDRRGFLALGATATLATAGLGSAAPAEADEQRAAAATITPSDPRYPDFVRGNNFRFAGTPDSVRVIESAGQIEQALAEAVHVGKRPAVRSGGHCLEGFTTDPSVKVVLDLSQYSGVYFDRTRGAVAVEAGATLGQVYDTLYKQWGTTVPGGVCPQVGVGGHISGGGYGALSRLFGLVVDHLEAVEVVVVDKSGEPRTVVATSSPKDPAHDLWWAHTGGGGGNFGVVSRYWLRSPGATGNAPARILPRPPSSLLISRSEWAWSGMDEAAYSRIVGNFVRWHEAHSAPGAPEAGLFATLWCNHFKTGNLFMIVQVDGSRPDAERILAGFNAAVTEGVAVKATRVERELPWGVAWKYLSFPDYGSALGLRIKDKSSYQRRAYSDAQLATVYKYVTMASFEGRGATMLLAGYGGQINAAGSDARAIPQRDSVIKAQYGTSWIDPAQDAAQLAWIRGFYRELFSGTGGVPVSGALADGAYINYPDVDLADPAWNTSGVPWSELYYKSNYARLRRAKGRWDPLNTFQHALGIQPPS</sequence>
<evidence type="ECO:0000256" key="2">
    <source>
        <dbReference type="ARBA" id="ARBA00005466"/>
    </source>
</evidence>
<proteinExistence type="inferred from homology"/>
<dbReference type="RefSeq" id="WP_131902063.1">
    <property type="nucleotide sequence ID" value="NZ_SMKU01000327.1"/>
</dbReference>
<comment type="cofactor">
    <cofactor evidence="1">
        <name>FAD</name>
        <dbReference type="ChEBI" id="CHEBI:57692"/>
    </cofactor>
</comment>
<dbReference type="Gene3D" id="3.40.462.20">
    <property type="match status" value="1"/>
</dbReference>
<dbReference type="EMBL" id="SMKU01000327">
    <property type="protein sequence ID" value="TDD69178.1"/>
    <property type="molecule type" value="Genomic_DNA"/>
</dbReference>
<dbReference type="SUPFAM" id="SSF56176">
    <property type="entry name" value="FAD-binding/transporter-associated domain-like"/>
    <property type="match status" value="1"/>
</dbReference>
<dbReference type="InterPro" id="IPR050416">
    <property type="entry name" value="FAD-linked_Oxidoreductase"/>
</dbReference>
<evidence type="ECO:0000313" key="8">
    <source>
        <dbReference type="Proteomes" id="UP000294513"/>
    </source>
</evidence>
<evidence type="ECO:0000256" key="5">
    <source>
        <dbReference type="ARBA" id="ARBA00023002"/>
    </source>
</evidence>
<dbReference type="GO" id="GO:0016491">
    <property type="term" value="F:oxidoreductase activity"/>
    <property type="evidence" value="ECO:0007669"/>
    <property type="project" value="UniProtKB-KW"/>
</dbReference>
<evidence type="ECO:0000313" key="7">
    <source>
        <dbReference type="EMBL" id="TDD69178.1"/>
    </source>
</evidence>
<dbReference type="PANTHER" id="PTHR42973">
    <property type="entry name" value="BINDING OXIDOREDUCTASE, PUTATIVE (AFU_ORTHOLOGUE AFUA_1G17690)-RELATED"/>
    <property type="match status" value="1"/>
</dbReference>
<organism evidence="7 8">
    <name type="scientific">Actinomadura rubrisoli</name>
    <dbReference type="NCBI Taxonomy" id="2530368"/>
    <lineage>
        <taxon>Bacteria</taxon>
        <taxon>Bacillati</taxon>
        <taxon>Actinomycetota</taxon>
        <taxon>Actinomycetes</taxon>
        <taxon>Streptosporangiales</taxon>
        <taxon>Thermomonosporaceae</taxon>
        <taxon>Actinomadura</taxon>
    </lineage>
</organism>